<evidence type="ECO:0000313" key="2">
    <source>
        <dbReference type="Proteomes" id="UP000828251"/>
    </source>
</evidence>
<organism evidence="1 2">
    <name type="scientific">Gossypium stocksii</name>
    <dbReference type="NCBI Taxonomy" id="47602"/>
    <lineage>
        <taxon>Eukaryota</taxon>
        <taxon>Viridiplantae</taxon>
        <taxon>Streptophyta</taxon>
        <taxon>Embryophyta</taxon>
        <taxon>Tracheophyta</taxon>
        <taxon>Spermatophyta</taxon>
        <taxon>Magnoliopsida</taxon>
        <taxon>eudicotyledons</taxon>
        <taxon>Gunneridae</taxon>
        <taxon>Pentapetalae</taxon>
        <taxon>rosids</taxon>
        <taxon>malvids</taxon>
        <taxon>Malvales</taxon>
        <taxon>Malvaceae</taxon>
        <taxon>Malvoideae</taxon>
        <taxon>Gossypium</taxon>
    </lineage>
</organism>
<dbReference type="Gene3D" id="3.60.10.10">
    <property type="entry name" value="Endonuclease/exonuclease/phosphatase"/>
    <property type="match status" value="1"/>
</dbReference>
<evidence type="ECO:0000313" key="1">
    <source>
        <dbReference type="EMBL" id="KAH1032405.1"/>
    </source>
</evidence>
<dbReference type="Proteomes" id="UP000828251">
    <property type="component" value="Unassembled WGS sequence"/>
</dbReference>
<sequence length="102" mass="12206">MFIEFYGSPYTHSRKVSWDLLRNLSRSQGLPWMVCGDFNKILYSFKNVGSVPKEEKRMVDFRDVLVDYQLIDVGYLGTWFIWEEGICRRLIFVKSLTKEWLI</sequence>
<keyword evidence="2" id="KW-1185">Reference proteome</keyword>
<dbReference type="AlphaFoldDB" id="A0A9D3ZG32"/>
<comment type="caution">
    <text evidence="1">The sequence shown here is derived from an EMBL/GenBank/DDBJ whole genome shotgun (WGS) entry which is preliminary data.</text>
</comment>
<accession>A0A9D3ZG32</accession>
<dbReference type="InterPro" id="IPR036691">
    <property type="entry name" value="Endo/exonu/phosph_ase_sf"/>
</dbReference>
<dbReference type="SUPFAM" id="SSF56219">
    <property type="entry name" value="DNase I-like"/>
    <property type="match status" value="1"/>
</dbReference>
<protein>
    <recommendedName>
        <fullName evidence="3">Endonuclease/exonuclease/phosphatase domain-containing protein</fullName>
    </recommendedName>
</protein>
<reference evidence="1 2" key="1">
    <citation type="journal article" date="2021" name="Plant Biotechnol. J.">
        <title>Multi-omics assisted identification of the key and species-specific regulatory components of drought-tolerant mechanisms in Gossypium stocksii.</title>
        <authorList>
            <person name="Yu D."/>
            <person name="Ke L."/>
            <person name="Zhang D."/>
            <person name="Wu Y."/>
            <person name="Sun Y."/>
            <person name="Mei J."/>
            <person name="Sun J."/>
            <person name="Sun Y."/>
        </authorList>
    </citation>
    <scope>NUCLEOTIDE SEQUENCE [LARGE SCALE GENOMIC DNA]</scope>
    <source>
        <strain evidence="2">cv. E1</strain>
        <tissue evidence="1">Leaf</tissue>
    </source>
</reference>
<dbReference type="OrthoDB" id="1750221at2759"/>
<name>A0A9D3ZG32_9ROSI</name>
<proteinExistence type="predicted"/>
<dbReference type="EMBL" id="JAIQCV010000013">
    <property type="protein sequence ID" value="KAH1032405.1"/>
    <property type="molecule type" value="Genomic_DNA"/>
</dbReference>
<evidence type="ECO:0008006" key="3">
    <source>
        <dbReference type="Google" id="ProtNLM"/>
    </source>
</evidence>
<gene>
    <name evidence="1" type="ORF">J1N35_044579</name>
</gene>